<evidence type="ECO:0000313" key="3">
    <source>
        <dbReference type="EMBL" id="KAL0829404.1"/>
    </source>
</evidence>
<evidence type="ECO:0000259" key="2">
    <source>
        <dbReference type="PROSITE" id="PS50158"/>
    </source>
</evidence>
<dbReference type="Gene3D" id="4.10.60.10">
    <property type="entry name" value="Zinc finger, CCHC-type"/>
    <property type="match status" value="1"/>
</dbReference>
<dbReference type="SUPFAM" id="SSF57756">
    <property type="entry name" value="Retrovirus zinc finger-like domains"/>
    <property type="match status" value="1"/>
</dbReference>
<evidence type="ECO:0000313" key="4">
    <source>
        <dbReference type="Proteomes" id="UP001549921"/>
    </source>
</evidence>
<organism evidence="3 4">
    <name type="scientific">Loxostege sticticalis</name>
    <name type="common">Beet webworm moth</name>
    <dbReference type="NCBI Taxonomy" id="481309"/>
    <lineage>
        <taxon>Eukaryota</taxon>
        <taxon>Metazoa</taxon>
        <taxon>Ecdysozoa</taxon>
        <taxon>Arthropoda</taxon>
        <taxon>Hexapoda</taxon>
        <taxon>Insecta</taxon>
        <taxon>Pterygota</taxon>
        <taxon>Neoptera</taxon>
        <taxon>Endopterygota</taxon>
        <taxon>Lepidoptera</taxon>
        <taxon>Glossata</taxon>
        <taxon>Ditrysia</taxon>
        <taxon>Pyraloidea</taxon>
        <taxon>Crambidae</taxon>
        <taxon>Pyraustinae</taxon>
        <taxon>Loxostege</taxon>
    </lineage>
</organism>
<sequence length="451" mass="51877">MSKEVNPSYLNKEELIYEVKIREEVPDSTVDALRKQLRSLLSEYPSDQIVKTDLDPNDELEVIKQKLKELQELVVKQKQSPSSTSLIRLKTLAYHLHHRLNRVEVEEVSIKQKVSFCQGSLNILFELLEQQIPGNPQEDEISEQPAVDCKQINNIQVFDHHQSEKPSGSGCSRAGNKSIAKWNVRFNGVSDPRSFLDRVEDLQIADGVSDQELLDSAARLFVDQALIWFRAVRSDLTSWKELRALLLEDFSIVDYDFKLLGEIRLRTQGIEEPLHIYFSIMKCMFGRLKKPLPETEKLEILLRNIRPFYSQQLAFVEITSVDELLKKCKVIEVMRQRGLDFSEPDKQNFSVFTSDFLYKPKKQAQSSFSSSKQTGNPESVWRNTKQNSVTCSQVAAVSKEKQLCRKCGKPDHNFKTCRKYTSDKCFICGKPGHFAKLCQNNVNKPPQITKN</sequence>
<accession>A0ABD0SUJ3</accession>
<evidence type="ECO:0000256" key="1">
    <source>
        <dbReference type="PROSITE-ProRule" id="PRU00047"/>
    </source>
</evidence>
<keyword evidence="1" id="KW-0863">Zinc-finger</keyword>
<protein>
    <recommendedName>
        <fullName evidence="2">CCHC-type domain-containing protein</fullName>
    </recommendedName>
</protein>
<dbReference type="Pfam" id="PF00098">
    <property type="entry name" value="zf-CCHC"/>
    <property type="match status" value="1"/>
</dbReference>
<dbReference type="Proteomes" id="UP001549921">
    <property type="component" value="Unassembled WGS sequence"/>
</dbReference>
<feature type="domain" description="CCHC-type" evidence="2">
    <location>
        <begin position="424"/>
        <end position="440"/>
    </location>
</feature>
<gene>
    <name evidence="3" type="ORF">ABMA28_004178</name>
</gene>
<dbReference type="InterPro" id="IPR001878">
    <property type="entry name" value="Znf_CCHC"/>
</dbReference>
<reference evidence="3 4" key="1">
    <citation type="submission" date="2024-06" db="EMBL/GenBank/DDBJ databases">
        <title>A chromosome-level genome assembly of beet webworm, Loxostege sticticalis.</title>
        <authorList>
            <person name="Zhang Y."/>
        </authorList>
    </citation>
    <scope>NUCLEOTIDE SEQUENCE [LARGE SCALE GENOMIC DNA]</scope>
    <source>
        <strain evidence="3">AQ028</strain>
        <tissue evidence="3">Male pupae</tissue>
    </source>
</reference>
<keyword evidence="1" id="KW-0862">Zinc</keyword>
<dbReference type="SMART" id="SM00343">
    <property type="entry name" value="ZnF_C2HC"/>
    <property type="match status" value="2"/>
</dbReference>
<proteinExistence type="predicted"/>
<name>A0ABD0SUJ3_LOXSC</name>
<dbReference type="GO" id="GO:0008270">
    <property type="term" value="F:zinc ion binding"/>
    <property type="evidence" value="ECO:0007669"/>
    <property type="project" value="UniProtKB-KW"/>
</dbReference>
<comment type="caution">
    <text evidence="3">The sequence shown here is derived from an EMBL/GenBank/DDBJ whole genome shotgun (WGS) entry which is preliminary data.</text>
</comment>
<dbReference type="InterPro" id="IPR036875">
    <property type="entry name" value="Znf_CCHC_sf"/>
</dbReference>
<keyword evidence="1" id="KW-0479">Metal-binding</keyword>
<dbReference type="PROSITE" id="PS50158">
    <property type="entry name" value="ZF_CCHC"/>
    <property type="match status" value="1"/>
</dbReference>
<dbReference type="AlphaFoldDB" id="A0ABD0SUJ3"/>
<dbReference type="EMBL" id="JBEDNZ010000015">
    <property type="protein sequence ID" value="KAL0829404.1"/>
    <property type="molecule type" value="Genomic_DNA"/>
</dbReference>